<evidence type="ECO:0000313" key="1">
    <source>
        <dbReference type="EMBL" id="KIL61755.1"/>
    </source>
</evidence>
<dbReference type="Proteomes" id="UP000054549">
    <property type="component" value="Unassembled WGS sequence"/>
</dbReference>
<organism evidence="1 2">
    <name type="scientific">Amanita muscaria (strain Koide BX008)</name>
    <dbReference type="NCBI Taxonomy" id="946122"/>
    <lineage>
        <taxon>Eukaryota</taxon>
        <taxon>Fungi</taxon>
        <taxon>Dikarya</taxon>
        <taxon>Basidiomycota</taxon>
        <taxon>Agaricomycotina</taxon>
        <taxon>Agaricomycetes</taxon>
        <taxon>Agaricomycetidae</taxon>
        <taxon>Agaricales</taxon>
        <taxon>Pluteineae</taxon>
        <taxon>Amanitaceae</taxon>
        <taxon>Amanita</taxon>
    </lineage>
</organism>
<protein>
    <submittedName>
        <fullName evidence="1">Uncharacterized protein</fullName>
    </submittedName>
</protein>
<dbReference type="EMBL" id="KN818280">
    <property type="protein sequence ID" value="KIL61755.1"/>
    <property type="molecule type" value="Genomic_DNA"/>
</dbReference>
<dbReference type="InParanoid" id="A0A0C2SFA4"/>
<dbReference type="AlphaFoldDB" id="A0A0C2SFA4"/>
<dbReference type="HOGENOM" id="CLU_3105893_0_0_1"/>
<accession>A0A0C2SFA4</accession>
<proteinExistence type="predicted"/>
<name>A0A0C2SFA4_AMAMK</name>
<reference evidence="1 2" key="1">
    <citation type="submission" date="2014-04" db="EMBL/GenBank/DDBJ databases">
        <title>Evolutionary Origins and Diversification of the Mycorrhizal Mutualists.</title>
        <authorList>
            <consortium name="DOE Joint Genome Institute"/>
            <consortium name="Mycorrhizal Genomics Consortium"/>
            <person name="Kohler A."/>
            <person name="Kuo A."/>
            <person name="Nagy L.G."/>
            <person name="Floudas D."/>
            <person name="Copeland A."/>
            <person name="Barry K.W."/>
            <person name="Cichocki N."/>
            <person name="Veneault-Fourrey C."/>
            <person name="LaButti K."/>
            <person name="Lindquist E.A."/>
            <person name="Lipzen A."/>
            <person name="Lundell T."/>
            <person name="Morin E."/>
            <person name="Murat C."/>
            <person name="Riley R."/>
            <person name="Ohm R."/>
            <person name="Sun H."/>
            <person name="Tunlid A."/>
            <person name="Henrissat B."/>
            <person name="Grigoriev I.V."/>
            <person name="Hibbett D.S."/>
            <person name="Martin F."/>
        </authorList>
    </citation>
    <scope>NUCLEOTIDE SEQUENCE [LARGE SCALE GENOMIC DNA]</scope>
    <source>
        <strain evidence="1 2">Koide BX008</strain>
    </source>
</reference>
<keyword evidence="2" id="KW-1185">Reference proteome</keyword>
<gene>
    <name evidence="1" type="ORF">M378DRAFT_25948</name>
</gene>
<sequence length="51" mass="5752">MSKINYCYKNCVSSGGSECGWRSSHHHTFSVHSSFPPFTILKYSDSMDASF</sequence>
<evidence type="ECO:0000313" key="2">
    <source>
        <dbReference type="Proteomes" id="UP000054549"/>
    </source>
</evidence>